<protein>
    <submittedName>
        <fullName evidence="3">Uncharacterized protein</fullName>
    </submittedName>
</protein>
<feature type="compositionally biased region" description="Polar residues" evidence="2">
    <location>
        <begin position="324"/>
        <end position="337"/>
    </location>
</feature>
<feature type="region of interest" description="Disordered" evidence="2">
    <location>
        <begin position="631"/>
        <end position="650"/>
    </location>
</feature>
<sequence>MPMTKYVVLTILQVHVVTNSRPRLRPRDEESTRRPRENKVRAVPGPSQEQFDQERDRRKEAEAKLEYHSNHMKQLHDHFLTTQVRLKGLQEEHQRLLSMYTAKEVELAQSQQLGDEYQQQIRKDAEELQRQQLQSHDLRRERDEAIKQAGDRDIELNTIRNRSQQAQPLSNSPMTNITQVLVDANSSLQNSIHAPRGSSPGMSIDSPPPPRNQSFSPDQTQTRLRDFVGPSSSLQSSMHAPRETTFAPAPSSPSNPSNTSTRAREVPRASASRSSIHSPPPVMTPDQQCGANHHDTGSAPDDMFERLKQYLDQAMAAGIRMGQGQPTSQGPSSNATPSPGIRRTIPGSRAHQAALKSEVKTLLTPSALSQLRQNLRCLIKEVTGMSQINAFFRYVDADLDVVSAYHRGEGIGPEDERWKFTLYFGEGWRPCLWNKKVVDNMVSKAIIDHKINLFPRDQIHNRELIASVLWSSIEQAQESWALCRQRVDSSGNLETDSAISTRVAETVSGRALAKLNRSRKVHVCDSSDLRMRLPKLFGQKFEERIKALDWKLSTLPSHTSQAIRLSHLKVLLNTLEAAGQSSDEDDPRHPSLLRTTVPQYRRREIGNLMSEVEDIVLEHVRWLKPRRPRHIRDRTDQRSRNEAVPPGLPQSYYHKRYLESCLPMDLARLRVQDDSGHTSPLLQPGMIPDSDSDDDV</sequence>
<keyword evidence="4" id="KW-1185">Reference proteome</keyword>
<feature type="compositionally biased region" description="Basic and acidic residues" evidence="2">
    <location>
        <begin position="25"/>
        <end position="40"/>
    </location>
</feature>
<feature type="compositionally biased region" description="Low complexity" evidence="2">
    <location>
        <begin position="247"/>
        <end position="261"/>
    </location>
</feature>
<keyword evidence="1" id="KW-0175">Coiled coil</keyword>
<evidence type="ECO:0000313" key="4">
    <source>
        <dbReference type="Proteomes" id="UP001383192"/>
    </source>
</evidence>
<dbReference type="AlphaFoldDB" id="A0AAW0BJX8"/>
<feature type="compositionally biased region" description="Polar residues" evidence="2">
    <location>
        <begin position="212"/>
        <end position="222"/>
    </location>
</feature>
<name>A0AAW0BJX8_9AGAR</name>
<comment type="caution">
    <text evidence="3">The sequence shown here is derived from an EMBL/GenBank/DDBJ whole genome shotgun (WGS) entry which is preliminary data.</text>
</comment>
<feature type="coiled-coil region" evidence="1">
    <location>
        <begin position="121"/>
        <end position="148"/>
    </location>
</feature>
<accession>A0AAW0BJX8</accession>
<feature type="region of interest" description="Disordered" evidence="2">
    <location>
        <begin position="22"/>
        <end position="58"/>
    </location>
</feature>
<feature type="region of interest" description="Disordered" evidence="2">
    <location>
        <begin position="321"/>
        <end position="351"/>
    </location>
</feature>
<dbReference type="EMBL" id="JAYKXP010000101">
    <property type="protein sequence ID" value="KAK7026727.1"/>
    <property type="molecule type" value="Genomic_DNA"/>
</dbReference>
<reference evidence="3 4" key="1">
    <citation type="submission" date="2024-01" db="EMBL/GenBank/DDBJ databases">
        <title>A draft genome for a cacao thread blight-causing isolate of Paramarasmius palmivorus.</title>
        <authorList>
            <person name="Baruah I.K."/>
            <person name="Bukari Y."/>
            <person name="Amoako-Attah I."/>
            <person name="Meinhardt L.W."/>
            <person name="Bailey B.A."/>
            <person name="Cohen S.P."/>
        </authorList>
    </citation>
    <scope>NUCLEOTIDE SEQUENCE [LARGE SCALE GENOMIC DNA]</scope>
    <source>
        <strain evidence="3 4">GH-12</strain>
    </source>
</reference>
<feature type="region of interest" description="Disordered" evidence="2">
    <location>
        <begin position="675"/>
        <end position="696"/>
    </location>
</feature>
<organism evidence="3 4">
    <name type="scientific">Paramarasmius palmivorus</name>
    <dbReference type="NCBI Taxonomy" id="297713"/>
    <lineage>
        <taxon>Eukaryota</taxon>
        <taxon>Fungi</taxon>
        <taxon>Dikarya</taxon>
        <taxon>Basidiomycota</taxon>
        <taxon>Agaricomycotina</taxon>
        <taxon>Agaricomycetes</taxon>
        <taxon>Agaricomycetidae</taxon>
        <taxon>Agaricales</taxon>
        <taxon>Marasmiineae</taxon>
        <taxon>Marasmiaceae</taxon>
        <taxon>Paramarasmius</taxon>
    </lineage>
</organism>
<evidence type="ECO:0000313" key="3">
    <source>
        <dbReference type="EMBL" id="KAK7026727.1"/>
    </source>
</evidence>
<evidence type="ECO:0000256" key="2">
    <source>
        <dbReference type="SAM" id="MobiDB-lite"/>
    </source>
</evidence>
<evidence type="ECO:0000256" key="1">
    <source>
        <dbReference type="SAM" id="Coils"/>
    </source>
</evidence>
<dbReference type="Proteomes" id="UP001383192">
    <property type="component" value="Unassembled WGS sequence"/>
</dbReference>
<feature type="region of interest" description="Disordered" evidence="2">
    <location>
        <begin position="190"/>
        <end position="301"/>
    </location>
</feature>
<proteinExistence type="predicted"/>
<gene>
    <name evidence="3" type="ORF">VNI00_015500</name>
</gene>